<keyword evidence="3" id="KW-1185">Reference proteome</keyword>
<evidence type="ECO:0000259" key="1">
    <source>
        <dbReference type="Pfam" id="PF13643"/>
    </source>
</evidence>
<gene>
    <name evidence="2" type="ORF">ADS77_20910</name>
</gene>
<name>A0A0N1ECL7_9GAMM</name>
<reference evidence="2 3" key="1">
    <citation type="submission" date="2015-08" db="EMBL/GenBank/DDBJ databases">
        <title>Draft Genome Sequence of Pseudoalteromonas porphyrae UCD-SED14.</title>
        <authorList>
            <person name="Coil D.A."/>
            <person name="Jospin G."/>
            <person name="Lee R.D."/>
            <person name="Eisen J.A."/>
        </authorList>
    </citation>
    <scope>NUCLEOTIDE SEQUENCE [LARGE SCALE GENOMIC DNA]</scope>
    <source>
        <strain evidence="2 3">UCD-SED14</strain>
    </source>
</reference>
<dbReference type="AlphaFoldDB" id="A0A0N1ECL7"/>
<accession>A0A0N1ECL7</accession>
<proteinExistence type="predicted"/>
<evidence type="ECO:0000313" key="3">
    <source>
        <dbReference type="Proteomes" id="UP000037848"/>
    </source>
</evidence>
<sequence length="144" mass="17230">MEIAMDDKFILKVFDEIGLVKDNNRLLIIVSHSFVEMMVKVLVEVHTECRLKNHHNRLEKLKSEKIIDEFQFDIYNWFRELRNEAVHSPLFELTADKYELLDGKVDGKNLQPDYFHRFSISLISELWNKHLDVFLPRFHKALCV</sequence>
<comment type="caution">
    <text evidence="2">The sequence shown here is derived from an EMBL/GenBank/DDBJ whole genome shotgun (WGS) entry which is preliminary data.</text>
</comment>
<dbReference type="Pfam" id="PF13643">
    <property type="entry name" value="DUF4145"/>
    <property type="match status" value="1"/>
</dbReference>
<feature type="domain" description="DUF4145" evidence="1">
    <location>
        <begin position="21"/>
        <end position="101"/>
    </location>
</feature>
<protein>
    <recommendedName>
        <fullName evidence="1">DUF4145 domain-containing protein</fullName>
    </recommendedName>
</protein>
<dbReference type="RefSeq" id="WP_054456150.1">
    <property type="nucleotide sequence ID" value="NZ_LHPH01000043.1"/>
</dbReference>
<dbReference type="PATRIC" id="fig|187330.3.peg.3330"/>
<dbReference type="Proteomes" id="UP000037848">
    <property type="component" value="Unassembled WGS sequence"/>
</dbReference>
<evidence type="ECO:0000313" key="2">
    <source>
        <dbReference type="EMBL" id="KPH56654.1"/>
    </source>
</evidence>
<organism evidence="2 3">
    <name type="scientific">Pseudoalteromonas porphyrae</name>
    <dbReference type="NCBI Taxonomy" id="187330"/>
    <lineage>
        <taxon>Bacteria</taxon>
        <taxon>Pseudomonadati</taxon>
        <taxon>Pseudomonadota</taxon>
        <taxon>Gammaproteobacteria</taxon>
        <taxon>Alteromonadales</taxon>
        <taxon>Pseudoalteromonadaceae</taxon>
        <taxon>Pseudoalteromonas</taxon>
    </lineage>
</organism>
<dbReference type="InterPro" id="IPR025285">
    <property type="entry name" value="DUF4145"/>
</dbReference>
<dbReference type="OrthoDB" id="7061278at2"/>
<dbReference type="EMBL" id="LHPH01000043">
    <property type="protein sequence ID" value="KPH56654.1"/>
    <property type="molecule type" value="Genomic_DNA"/>
</dbReference>